<dbReference type="CDD" id="cd00093">
    <property type="entry name" value="HTH_XRE"/>
    <property type="match status" value="1"/>
</dbReference>
<keyword evidence="4 6" id="KW-0238">DNA-binding</keyword>
<keyword evidence="3" id="KW-0229">DNA integration</keyword>
<dbReference type="GO" id="GO:0003677">
    <property type="term" value="F:DNA binding"/>
    <property type="evidence" value="ECO:0007669"/>
    <property type="project" value="UniProtKB-UniRule"/>
</dbReference>
<keyword evidence="5" id="KW-0233">DNA recombination</keyword>
<reference evidence="10" key="1">
    <citation type="submission" date="2020-08" db="EMBL/GenBank/DDBJ databases">
        <title>Genome public.</title>
        <authorList>
            <person name="Liu C."/>
            <person name="Sun Q."/>
        </authorList>
    </citation>
    <scope>NUCLEOTIDE SEQUENCE</scope>
    <source>
        <strain evidence="10">H8</strain>
    </source>
</reference>
<evidence type="ECO:0000256" key="2">
    <source>
        <dbReference type="ARBA" id="ARBA00008857"/>
    </source>
</evidence>
<dbReference type="EMBL" id="JACRSU010000003">
    <property type="protein sequence ID" value="MBC8540930.1"/>
    <property type="molecule type" value="Genomic_DNA"/>
</dbReference>
<dbReference type="SUPFAM" id="SSF47413">
    <property type="entry name" value="lambda repressor-like DNA-binding domains"/>
    <property type="match status" value="1"/>
</dbReference>
<evidence type="ECO:0000313" key="10">
    <source>
        <dbReference type="EMBL" id="MBC8540930.1"/>
    </source>
</evidence>
<dbReference type="SMART" id="SM00530">
    <property type="entry name" value="HTH_XRE"/>
    <property type="match status" value="1"/>
</dbReference>
<dbReference type="PANTHER" id="PTHR30349:SF41">
    <property type="entry name" value="INTEGRASE_RECOMBINASE PROTEIN MJ0367-RELATED"/>
    <property type="match status" value="1"/>
</dbReference>
<evidence type="ECO:0000313" key="11">
    <source>
        <dbReference type="Proteomes" id="UP000611762"/>
    </source>
</evidence>
<feature type="domain" description="Core-binding (CB)" evidence="9">
    <location>
        <begin position="68"/>
        <end position="226"/>
    </location>
</feature>
<dbReference type="InterPro" id="IPR050090">
    <property type="entry name" value="Tyrosine_recombinase_XerCD"/>
</dbReference>
<dbReference type="AlphaFoldDB" id="A0A926DPI3"/>
<dbReference type="GO" id="GO:0006310">
    <property type="term" value="P:DNA recombination"/>
    <property type="evidence" value="ECO:0007669"/>
    <property type="project" value="UniProtKB-KW"/>
</dbReference>
<dbReference type="Gene3D" id="1.10.150.130">
    <property type="match status" value="1"/>
</dbReference>
<dbReference type="InterPro" id="IPR010982">
    <property type="entry name" value="Lambda_DNA-bd_dom_sf"/>
</dbReference>
<dbReference type="PROSITE" id="PS50943">
    <property type="entry name" value="HTH_CROC1"/>
    <property type="match status" value="1"/>
</dbReference>
<proteinExistence type="inferred from homology"/>
<dbReference type="InterPro" id="IPR010998">
    <property type="entry name" value="Integrase_recombinase_N"/>
</dbReference>
<dbReference type="GO" id="GO:0015074">
    <property type="term" value="P:DNA integration"/>
    <property type="evidence" value="ECO:0007669"/>
    <property type="project" value="UniProtKB-KW"/>
</dbReference>
<keyword evidence="11" id="KW-1185">Reference proteome</keyword>
<comment type="function">
    <text evidence="1">Site-specific tyrosine recombinase, which acts by catalyzing the cutting and rejoining of the recombining DNA molecules.</text>
</comment>
<comment type="caution">
    <text evidence="10">The sequence shown here is derived from an EMBL/GenBank/DDBJ whole genome shotgun (WGS) entry which is preliminary data.</text>
</comment>
<evidence type="ECO:0000259" key="7">
    <source>
        <dbReference type="PROSITE" id="PS50943"/>
    </source>
</evidence>
<dbReference type="Pfam" id="PF14659">
    <property type="entry name" value="Phage_int_SAM_3"/>
    <property type="match status" value="1"/>
</dbReference>
<dbReference type="InterPro" id="IPR001387">
    <property type="entry name" value="Cro/C1-type_HTH"/>
</dbReference>
<feature type="domain" description="Tyr recombinase" evidence="8">
    <location>
        <begin position="247"/>
        <end position="450"/>
    </location>
</feature>
<feature type="domain" description="HTH cro/C1-type" evidence="7">
    <location>
        <begin position="145"/>
        <end position="195"/>
    </location>
</feature>
<dbReference type="PROSITE" id="PS51900">
    <property type="entry name" value="CB"/>
    <property type="match status" value="1"/>
</dbReference>
<dbReference type="Gene3D" id="1.10.443.10">
    <property type="entry name" value="Intergrase catalytic core"/>
    <property type="match status" value="1"/>
</dbReference>
<dbReference type="Pfam" id="PF00589">
    <property type="entry name" value="Phage_integrase"/>
    <property type="match status" value="1"/>
</dbReference>
<sequence>MASITKRNNTYTIRVSLGYDGLGKQIQRFKTWKPEPNMTPKQIEKELERQKVLFEEQCNSGSFMGGNMKFSDFADYWLKEYAEKELRPKTITDYKILLKRINTAIGHIRLDKLQPHHIMKFYNNLRDGNIREDVTYKAKIDALPLLKKKKLTQAALAEKSGISINTVQNYVHGVCVSEQSALKIAAALKMPHEKIFIASENKNKPLAPKTISNYHRLISAILEKAVKWQILMYNPCRRVEAPKVPRKETNYLDEVQASKLLNCLESEPLQYKAMITTLLYSGMRRGELCGLEWADIDFDNNLIDINKSSLYLTNRGIFDDTTKTESSKRVIKVPQYAIDILKRHSGEQSLQRLKLGDKWINSGKVFTQWNGKPIHPDTISGWFGKFLKRHNLPHISIHSLRHTNATLLIAGGADLRTVSKRLGHADMTTTANIYTHAIQSADERAAQVLDAMLPVNNAKAN</sequence>
<dbReference type="Gene3D" id="1.10.260.40">
    <property type="entry name" value="lambda repressor-like DNA-binding domains"/>
    <property type="match status" value="1"/>
</dbReference>
<dbReference type="RefSeq" id="WP_249312643.1">
    <property type="nucleotide sequence ID" value="NZ_JACRSU010000003.1"/>
</dbReference>
<evidence type="ECO:0000256" key="4">
    <source>
        <dbReference type="ARBA" id="ARBA00023125"/>
    </source>
</evidence>
<dbReference type="InterPro" id="IPR002104">
    <property type="entry name" value="Integrase_catalytic"/>
</dbReference>
<name>A0A926DPI3_9FIRM</name>
<evidence type="ECO:0000256" key="3">
    <source>
        <dbReference type="ARBA" id="ARBA00022908"/>
    </source>
</evidence>
<dbReference type="PROSITE" id="PS51898">
    <property type="entry name" value="TYR_RECOMBINASE"/>
    <property type="match status" value="1"/>
</dbReference>
<dbReference type="InterPro" id="IPR013762">
    <property type="entry name" value="Integrase-like_cat_sf"/>
</dbReference>
<dbReference type="CDD" id="cd01189">
    <property type="entry name" value="INT_ICEBs1_C_like"/>
    <property type="match status" value="1"/>
</dbReference>
<evidence type="ECO:0000259" key="8">
    <source>
        <dbReference type="PROSITE" id="PS51898"/>
    </source>
</evidence>
<gene>
    <name evidence="10" type="ORF">H8698_08070</name>
</gene>
<evidence type="ECO:0000256" key="1">
    <source>
        <dbReference type="ARBA" id="ARBA00003283"/>
    </source>
</evidence>
<evidence type="ECO:0000256" key="6">
    <source>
        <dbReference type="PROSITE-ProRule" id="PRU01248"/>
    </source>
</evidence>
<evidence type="ECO:0000256" key="5">
    <source>
        <dbReference type="ARBA" id="ARBA00023172"/>
    </source>
</evidence>
<dbReference type="InterPro" id="IPR011010">
    <property type="entry name" value="DNA_brk_join_enz"/>
</dbReference>
<dbReference type="PANTHER" id="PTHR30349">
    <property type="entry name" value="PHAGE INTEGRASE-RELATED"/>
    <property type="match status" value="1"/>
</dbReference>
<dbReference type="InterPro" id="IPR044068">
    <property type="entry name" value="CB"/>
</dbReference>
<comment type="similarity">
    <text evidence="2">Belongs to the 'phage' integrase family.</text>
</comment>
<evidence type="ECO:0000259" key="9">
    <source>
        <dbReference type="PROSITE" id="PS51900"/>
    </source>
</evidence>
<dbReference type="InterPro" id="IPR004107">
    <property type="entry name" value="Integrase_SAM-like_N"/>
</dbReference>
<dbReference type="SUPFAM" id="SSF56349">
    <property type="entry name" value="DNA breaking-rejoining enzymes"/>
    <property type="match status" value="1"/>
</dbReference>
<dbReference type="Proteomes" id="UP000611762">
    <property type="component" value="Unassembled WGS sequence"/>
</dbReference>
<organism evidence="10 11">
    <name type="scientific">Congzhengia minquanensis</name>
    <dbReference type="NCBI Taxonomy" id="2763657"/>
    <lineage>
        <taxon>Bacteria</taxon>
        <taxon>Bacillati</taxon>
        <taxon>Bacillota</taxon>
        <taxon>Clostridia</taxon>
        <taxon>Eubacteriales</taxon>
        <taxon>Oscillospiraceae</taxon>
        <taxon>Congzhengia</taxon>
    </lineage>
</organism>
<protein>
    <submittedName>
        <fullName evidence="10">Tyrosine-type recombinase/integrase</fullName>
    </submittedName>
</protein>
<accession>A0A926DPI3</accession>
<dbReference type="Pfam" id="PF01381">
    <property type="entry name" value="HTH_3"/>
    <property type="match status" value="1"/>
</dbReference>